<dbReference type="Gene3D" id="1.10.10.10">
    <property type="entry name" value="Winged helix-like DNA-binding domain superfamily/Winged helix DNA-binding domain"/>
    <property type="match status" value="1"/>
</dbReference>
<keyword evidence="3" id="KW-0238">DNA-binding</keyword>
<evidence type="ECO:0000256" key="2">
    <source>
        <dbReference type="ARBA" id="ARBA00023015"/>
    </source>
</evidence>
<reference evidence="6" key="1">
    <citation type="submission" date="2022-05" db="EMBL/GenBank/DDBJ databases">
        <title>Jatrophihabitans sp. SB3-54 whole genome sequence.</title>
        <authorList>
            <person name="Suh M.K."/>
            <person name="Eom M.K."/>
            <person name="Kim J.S."/>
            <person name="Kim H.S."/>
            <person name="Do H.E."/>
            <person name="Shin Y.K."/>
            <person name="Lee J.-S."/>
        </authorList>
    </citation>
    <scope>NUCLEOTIDE SEQUENCE</scope>
    <source>
        <strain evidence="6">SB3-54</strain>
    </source>
</reference>
<evidence type="ECO:0000256" key="4">
    <source>
        <dbReference type="ARBA" id="ARBA00023163"/>
    </source>
</evidence>
<organism evidence="6 7">
    <name type="scientific">Jatrophihabitans cynanchi</name>
    <dbReference type="NCBI Taxonomy" id="2944128"/>
    <lineage>
        <taxon>Bacteria</taxon>
        <taxon>Bacillati</taxon>
        <taxon>Actinomycetota</taxon>
        <taxon>Actinomycetes</taxon>
        <taxon>Jatrophihabitantales</taxon>
        <taxon>Jatrophihabitantaceae</taxon>
        <taxon>Jatrophihabitans</taxon>
    </lineage>
</organism>
<evidence type="ECO:0000313" key="7">
    <source>
        <dbReference type="Proteomes" id="UP001164693"/>
    </source>
</evidence>
<dbReference type="PRINTS" id="PR00039">
    <property type="entry name" value="HTHLYSR"/>
</dbReference>
<dbReference type="InterPro" id="IPR036388">
    <property type="entry name" value="WH-like_DNA-bd_sf"/>
</dbReference>
<name>A0ABY7JX12_9ACTN</name>
<feature type="domain" description="HTH lysR-type" evidence="5">
    <location>
        <begin position="5"/>
        <end position="62"/>
    </location>
</feature>
<dbReference type="RefSeq" id="WP_269442751.1">
    <property type="nucleotide sequence ID" value="NZ_CP097463.1"/>
</dbReference>
<protein>
    <submittedName>
        <fullName evidence="6">LysR family transcriptional regulator</fullName>
    </submittedName>
</protein>
<keyword evidence="4" id="KW-0804">Transcription</keyword>
<dbReference type="EMBL" id="CP097463">
    <property type="protein sequence ID" value="WAX56220.1"/>
    <property type="molecule type" value="Genomic_DNA"/>
</dbReference>
<evidence type="ECO:0000256" key="3">
    <source>
        <dbReference type="ARBA" id="ARBA00023125"/>
    </source>
</evidence>
<dbReference type="Proteomes" id="UP001164693">
    <property type="component" value="Chromosome"/>
</dbReference>
<dbReference type="InterPro" id="IPR050176">
    <property type="entry name" value="LTTR"/>
</dbReference>
<proteinExistence type="inferred from homology"/>
<dbReference type="InterPro" id="IPR000847">
    <property type="entry name" value="LysR_HTH_N"/>
</dbReference>
<sequence length="296" mass="31030">MDGDLNIPDLRAFVASVRAGSISQAATILAVSQPTVSQRLQRLERAIGDRLLVRGKQGVRPTAAGERLLGYAERILAMQQEARHGVAAGPAAAAPGRRTIGLLEDLVVTALPVVLADFAVLHPQVQLRVRTGAAAELKRLAVRGQLDLAFGDPTVMPEACIRWRHQAPLAWASSPGLDLTGAELPLVMFSPPCRWRRPVLDAVERAGRRWRVAFQSNSMAAVQAAVVTGLGAAALLPGSVPAGCSADAAATLLPDLPEVDIAVSRRPGVEGDLALNTLESLLVASVGAAYQARPAA</sequence>
<dbReference type="Gene3D" id="3.40.190.10">
    <property type="entry name" value="Periplasmic binding protein-like II"/>
    <property type="match status" value="2"/>
</dbReference>
<keyword evidence="7" id="KW-1185">Reference proteome</keyword>
<evidence type="ECO:0000259" key="5">
    <source>
        <dbReference type="PROSITE" id="PS50931"/>
    </source>
</evidence>
<gene>
    <name evidence="6" type="ORF">M6B22_17005</name>
</gene>
<dbReference type="Pfam" id="PF00126">
    <property type="entry name" value="HTH_1"/>
    <property type="match status" value="1"/>
</dbReference>
<dbReference type="InterPro" id="IPR005119">
    <property type="entry name" value="LysR_subst-bd"/>
</dbReference>
<evidence type="ECO:0000256" key="1">
    <source>
        <dbReference type="ARBA" id="ARBA00009437"/>
    </source>
</evidence>
<evidence type="ECO:0000313" key="6">
    <source>
        <dbReference type="EMBL" id="WAX56220.1"/>
    </source>
</evidence>
<dbReference type="InterPro" id="IPR036390">
    <property type="entry name" value="WH_DNA-bd_sf"/>
</dbReference>
<dbReference type="SUPFAM" id="SSF46785">
    <property type="entry name" value="Winged helix' DNA-binding domain"/>
    <property type="match status" value="1"/>
</dbReference>
<comment type="similarity">
    <text evidence="1">Belongs to the LysR transcriptional regulatory family.</text>
</comment>
<dbReference type="Pfam" id="PF03466">
    <property type="entry name" value="LysR_substrate"/>
    <property type="match status" value="1"/>
</dbReference>
<accession>A0ABY7JX12</accession>
<dbReference type="PANTHER" id="PTHR30579:SF7">
    <property type="entry name" value="HTH-TYPE TRANSCRIPTIONAL REGULATOR LRHA-RELATED"/>
    <property type="match status" value="1"/>
</dbReference>
<dbReference type="SUPFAM" id="SSF53850">
    <property type="entry name" value="Periplasmic binding protein-like II"/>
    <property type="match status" value="1"/>
</dbReference>
<dbReference type="PROSITE" id="PS50931">
    <property type="entry name" value="HTH_LYSR"/>
    <property type="match status" value="1"/>
</dbReference>
<dbReference type="PANTHER" id="PTHR30579">
    <property type="entry name" value="TRANSCRIPTIONAL REGULATOR"/>
    <property type="match status" value="1"/>
</dbReference>
<keyword evidence="2" id="KW-0805">Transcription regulation</keyword>